<organism evidence="3 4">
    <name type="scientific">Rhizophagus irregularis (strain DAOM 197198w)</name>
    <name type="common">Glomus intraradices</name>
    <dbReference type="NCBI Taxonomy" id="1432141"/>
    <lineage>
        <taxon>Eukaryota</taxon>
        <taxon>Fungi</taxon>
        <taxon>Fungi incertae sedis</taxon>
        <taxon>Mucoromycota</taxon>
        <taxon>Glomeromycotina</taxon>
        <taxon>Glomeromycetes</taxon>
        <taxon>Glomerales</taxon>
        <taxon>Glomeraceae</taxon>
        <taxon>Rhizophagus</taxon>
    </lineage>
</organism>
<evidence type="ECO:0000256" key="1">
    <source>
        <dbReference type="SAM" id="Phobius"/>
    </source>
</evidence>
<reference evidence="3 4" key="1">
    <citation type="submission" date="2014-02" db="EMBL/GenBank/DDBJ databases">
        <title>Single nucleus genome sequencing reveals high similarity among nuclei of an endomycorrhizal fungus.</title>
        <authorList>
            <person name="Lin K."/>
            <person name="Geurts R."/>
            <person name="Zhang Z."/>
            <person name="Limpens E."/>
            <person name="Saunders D.G."/>
            <person name="Mu D."/>
            <person name="Pang E."/>
            <person name="Cao H."/>
            <person name="Cha H."/>
            <person name="Lin T."/>
            <person name="Zhou Q."/>
            <person name="Shang Y."/>
            <person name="Li Y."/>
            <person name="Ivanov S."/>
            <person name="Sharma T."/>
            <person name="Velzen R.V."/>
            <person name="Ruijter N.D."/>
            <person name="Aanen D.K."/>
            <person name="Win J."/>
            <person name="Kamoun S."/>
            <person name="Bisseling T."/>
            <person name="Huang S."/>
        </authorList>
    </citation>
    <scope>NUCLEOTIDE SEQUENCE [LARGE SCALE GENOMIC DNA]</scope>
    <source>
        <strain evidence="4">DAOM197198w</strain>
    </source>
</reference>
<dbReference type="OrthoDB" id="426718at2759"/>
<evidence type="ECO:0000313" key="4">
    <source>
        <dbReference type="Proteomes" id="UP000022910"/>
    </source>
</evidence>
<dbReference type="Pfam" id="PF01764">
    <property type="entry name" value="Lipase_3"/>
    <property type="match status" value="1"/>
</dbReference>
<keyword evidence="4" id="KW-1185">Reference proteome</keyword>
<dbReference type="HOGENOM" id="CLU_035449_0_0_1"/>
<dbReference type="Gene3D" id="3.40.50.1820">
    <property type="entry name" value="alpha/beta hydrolase"/>
    <property type="match status" value="1"/>
</dbReference>
<name>A0A015MIM8_RHIIW</name>
<dbReference type="SUPFAM" id="SSF53474">
    <property type="entry name" value="alpha/beta-Hydrolases"/>
    <property type="match status" value="1"/>
</dbReference>
<proteinExistence type="predicted"/>
<evidence type="ECO:0000313" key="3">
    <source>
        <dbReference type="EMBL" id="EXX66683.1"/>
    </source>
</evidence>
<dbReference type="InterPro" id="IPR029058">
    <property type="entry name" value="AB_hydrolase_fold"/>
</dbReference>
<dbReference type="PANTHER" id="PTHR45856:SF24">
    <property type="entry name" value="FUNGAL LIPASE-LIKE DOMAIN-CONTAINING PROTEIN"/>
    <property type="match status" value="1"/>
</dbReference>
<feature type="transmembrane region" description="Helical" evidence="1">
    <location>
        <begin position="71"/>
        <end position="92"/>
    </location>
</feature>
<keyword evidence="1" id="KW-0472">Membrane</keyword>
<dbReference type="EMBL" id="JEMT01018494">
    <property type="protein sequence ID" value="EXX66683.1"/>
    <property type="molecule type" value="Genomic_DNA"/>
</dbReference>
<dbReference type="AlphaFoldDB" id="A0A015MIM8"/>
<dbReference type="Proteomes" id="UP000022910">
    <property type="component" value="Unassembled WGS sequence"/>
</dbReference>
<protein>
    <recommendedName>
        <fullName evidence="2">Fungal lipase-type domain-containing protein</fullName>
    </recommendedName>
</protein>
<gene>
    <name evidence="3" type="ORF">RirG_121450</name>
</gene>
<sequence length="591" mass="69082">MNEMDDKEFYLYYLNDLSYIPRPSKWIESIIKIPLLKTTLEYISFNHAMASHILLSFLTDLTLPLSQPFNFAVMILTFFIILLILFPVSIILEICKKLDLFNFNFYEMDEWNRMTAGKGSNDIKHIAREGHRALCSSDYNSKVFNFDLVETLLILSAIIYERDDDELRKIYEKLKTNKDNEGDSFENLIDECRNKVYKGINRKVKDLGFNFVPLSELNSIDTLFAGMYLFEHKNDQEDQENNNVIIVSFKGTSPTNFTEWLTDFLIMRADASQFVFGEIHKGFYDNFFPKTLDETKESYPAKRMVETISKAAEKMYERNGKNVNIWITGHSLGAALAQVFYARLIKMSTLLPEFCVLRDAYAFAAPAVGDKDFASSFNGALQINYKENKTLWRIANTNDIVAKMPPQHLYSTIRRYITKEDILNYYSIGYKVQLFLDKEKPPKGIVLREKYKEKNKDDEEEENDKLGSIEKLLRKKLNDDRKDSENSEITFDNILNFILGELPGKLPGKLLKQNKHNIESYHDYDKNHSSEDYTLDKIKNIEPYIPSLIHNHFPHRYFMAMERLRSDKFEFIVGDQKSVEDKILADFNMVM</sequence>
<keyword evidence="1" id="KW-1133">Transmembrane helix</keyword>
<dbReference type="PANTHER" id="PTHR45856">
    <property type="entry name" value="ALPHA/BETA-HYDROLASES SUPERFAMILY PROTEIN"/>
    <property type="match status" value="1"/>
</dbReference>
<keyword evidence="1" id="KW-0812">Transmembrane</keyword>
<feature type="domain" description="Fungal lipase-type" evidence="2">
    <location>
        <begin position="246"/>
        <end position="407"/>
    </location>
</feature>
<dbReference type="GO" id="GO:0006629">
    <property type="term" value="P:lipid metabolic process"/>
    <property type="evidence" value="ECO:0007669"/>
    <property type="project" value="InterPro"/>
</dbReference>
<dbReference type="InterPro" id="IPR002921">
    <property type="entry name" value="Fungal_lipase-type"/>
</dbReference>
<evidence type="ECO:0000259" key="2">
    <source>
        <dbReference type="Pfam" id="PF01764"/>
    </source>
</evidence>
<dbReference type="CDD" id="cd00519">
    <property type="entry name" value="Lipase_3"/>
    <property type="match status" value="1"/>
</dbReference>
<accession>A0A015MIM8</accession>
<comment type="caution">
    <text evidence="3">The sequence shown here is derived from an EMBL/GenBank/DDBJ whole genome shotgun (WGS) entry which is preliminary data.</text>
</comment>
<dbReference type="InterPro" id="IPR051218">
    <property type="entry name" value="Sec_MonoDiacylglyc_Lipase"/>
</dbReference>